<dbReference type="AlphaFoldDB" id="A0A544TIQ9"/>
<keyword evidence="4" id="KW-1185">Reference proteome</keyword>
<dbReference type="EMBL" id="VDGI01000028">
    <property type="protein sequence ID" value="TQR17341.1"/>
    <property type="molecule type" value="Genomic_DNA"/>
</dbReference>
<reference evidence="3 4" key="1">
    <citation type="submission" date="2019-06" db="EMBL/GenBank/DDBJ databases">
        <title>Psychrobacillus vulpis sp. nov., a new species isolated from feces of a red fox that inhabits in The Tablas de Daimiel Natural Park, Albacete, Spain.</title>
        <authorList>
            <person name="Rodriguez M."/>
            <person name="Reina J.C."/>
            <person name="Bejar V."/>
            <person name="Llamas I."/>
        </authorList>
    </citation>
    <scope>NUCLEOTIDE SEQUENCE [LARGE SCALE GENOMIC DNA]</scope>
    <source>
        <strain evidence="3 4">Z8</strain>
    </source>
</reference>
<dbReference type="InterPro" id="IPR001509">
    <property type="entry name" value="Epimerase_deHydtase"/>
</dbReference>
<dbReference type="Pfam" id="PF01370">
    <property type="entry name" value="Epimerase"/>
    <property type="match status" value="1"/>
</dbReference>
<protein>
    <submittedName>
        <fullName evidence="3">NAD-dependent epimerase/dehydratase family protein</fullName>
    </submittedName>
</protein>
<comment type="similarity">
    <text evidence="1">Belongs to the NAD(P)-dependent epimerase/dehydratase family.</text>
</comment>
<evidence type="ECO:0000256" key="1">
    <source>
        <dbReference type="ARBA" id="ARBA00007637"/>
    </source>
</evidence>
<evidence type="ECO:0000313" key="4">
    <source>
        <dbReference type="Proteomes" id="UP000316626"/>
    </source>
</evidence>
<dbReference type="PANTHER" id="PTHR43000">
    <property type="entry name" value="DTDP-D-GLUCOSE 4,6-DEHYDRATASE-RELATED"/>
    <property type="match status" value="1"/>
</dbReference>
<feature type="domain" description="NAD-dependent epimerase/dehydratase" evidence="2">
    <location>
        <begin position="8"/>
        <end position="233"/>
    </location>
</feature>
<dbReference type="Gene3D" id="3.40.50.720">
    <property type="entry name" value="NAD(P)-binding Rossmann-like Domain"/>
    <property type="match status" value="1"/>
</dbReference>
<organism evidence="3 4">
    <name type="scientific">Psychrobacillus vulpis</name>
    <dbReference type="NCBI Taxonomy" id="2325572"/>
    <lineage>
        <taxon>Bacteria</taxon>
        <taxon>Bacillati</taxon>
        <taxon>Bacillota</taxon>
        <taxon>Bacilli</taxon>
        <taxon>Bacillales</taxon>
        <taxon>Bacillaceae</taxon>
        <taxon>Psychrobacillus</taxon>
    </lineage>
</organism>
<dbReference type="SUPFAM" id="SSF51735">
    <property type="entry name" value="NAD(P)-binding Rossmann-fold domains"/>
    <property type="match status" value="1"/>
</dbReference>
<dbReference type="Proteomes" id="UP000316626">
    <property type="component" value="Unassembled WGS sequence"/>
</dbReference>
<dbReference type="InterPro" id="IPR036291">
    <property type="entry name" value="NAD(P)-bd_dom_sf"/>
</dbReference>
<name>A0A544TIQ9_9BACI</name>
<gene>
    <name evidence="3" type="ORF">FG384_18140</name>
</gene>
<evidence type="ECO:0000259" key="2">
    <source>
        <dbReference type="Pfam" id="PF01370"/>
    </source>
</evidence>
<accession>A0A544TIQ9</accession>
<sequence>MGGERLKVLVTGAAGFIGSYVVKELVKENFSVIALDNLSTGKVSNLVTDVPFYEMDISNNELEDVFRIEQPNYVIHLAAQSSVLNSMIEPMEDCQSNLVGTLNVLRFAKQYDVKKVIFASTAAVYGNPTTFPVVEDSKLSTLSFYALSKLSAEKYVQLYEKLFDLKSCILRFSNVFGPLQAGGVITSILHRILDGEDPIIFDGNQTRDFIYVKDVAAACIQSLMSDKTGVFNISSSTEISIQEVYEVLSELTGVQTNPIYESLRDGEIERSILSNKKAITNFAWSPTYSFVEGLKETIQYYSYLKKPN</sequence>
<proteinExistence type="inferred from homology"/>
<evidence type="ECO:0000313" key="3">
    <source>
        <dbReference type="EMBL" id="TQR17341.1"/>
    </source>
</evidence>
<dbReference type="OrthoDB" id="9771073at2"/>
<comment type="caution">
    <text evidence="3">The sequence shown here is derived from an EMBL/GenBank/DDBJ whole genome shotgun (WGS) entry which is preliminary data.</text>
</comment>